<comment type="caution">
    <text evidence="4">The sequence shown here is derived from an EMBL/GenBank/DDBJ whole genome shotgun (WGS) entry which is preliminary data.</text>
</comment>
<dbReference type="Gene3D" id="3.40.50.150">
    <property type="entry name" value="Vaccinia Virus protein VP39"/>
    <property type="match status" value="1"/>
</dbReference>
<name>A0ABS8ZM45_9PSEU</name>
<evidence type="ECO:0000256" key="2">
    <source>
        <dbReference type="ARBA" id="ARBA00022679"/>
    </source>
</evidence>
<dbReference type="CDD" id="cd02440">
    <property type="entry name" value="AdoMet_MTases"/>
    <property type="match status" value="1"/>
</dbReference>
<keyword evidence="5" id="KW-1185">Reference proteome</keyword>
<dbReference type="InterPro" id="IPR029063">
    <property type="entry name" value="SAM-dependent_MTases_sf"/>
</dbReference>
<evidence type="ECO:0000313" key="4">
    <source>
        <dbReference type="EMBL" id="MCE7008589.1"/>
    </source>
</evidence>
<dbReference type="Pfam" id="PF13649">
    <property type="entry name" value="Methyltransf_25"/>
    <property type="match status" value="1"/>
</dbReference>
<dbReference type="GO" id="GO:0008168">
    <property type="term" value="F:methyltransferase activity"/>
    <property type="evidence" value="ECO:0007669"/>
    <property type="project" value="UniProtKB-KW"/>
</dbReference>
<dbReference type="RefSeq" id="WP_233730074.1">
    <property type="nucleotide sequence ID" value="NZ_JAJVCN010000003.1"/>
</dbReference>
<keyword evidence="1 4" id="KW-0489">Methyltransferase</keyword>
<dbReference type="PANTHER" id="PTHR43861:SF1">
    <property type="entry name" value="TRANS-ACONITATE 2-METHYLTRANSFERASE"/>
    <property type="match status" value="1"/>
</dbReference>
<accession>A0ABS8ZM45</accession>
<evidence type="ECO:0000259" key="3">
    <source>
        <dbReference type="Pfam" id="PF13649"/>
    </source>
</evidence>
<evidence type="ECO:0000256" key="1">
    <source>
        <dbReference type="ARBA" id="ARBA00022603"/>
    </source>
</evidence>
<evidence type="ECO:0000313" key="5">
    <source>
        <dbReference type="Proteomes" id="UP001521150"/>
    </source>
</evidence>
<organism evidence="4 5">
    <name type="scientific">Kibdelosporangium philippinense</name>
    <dbReference type="NCBI Taxonomy" id="211113"/>
    <lineage>
        <taxon>Bacteria</taxon>
        <taxon>Bacillati</taxon>
        <taxon>Actinomycetota</taxon>
        <taxon>Actinomycetes</taxon>
        <taxon>Pseudonocardiales</taxon>
        <taxon>Pseudonocardiaceae</taxon>
        <taxon>Kibdelosporangium</taxon>
    </lineage>
</organism>
<keyword evidence="2" id="KW-0808">Transferase</keyword>
<dbReference type="Proteomes" id="UP001521150">
    <property type="component" value="Unassembled WGS sequence"/>
</dbReference>
<dbReference type="PANTHER" id="PTHR43861">
    <property type="entry name" value="TRANS-ACONITATE 2-METHYLTRANSFERASE-RELATED"/>
    <property type="match status" value="1"/>
</dbReference>
<protein>
    <submittedName>
        <fullName evidence="4">Class I SAM-dependent methyltransferase</fullName>
    </submittedName>
</protein>
<gene>
    <name evidence="4" type="ORF">LWC34_38120</name>
</gene>
<proteinExistence type="predicted"/>
<dbReference type="GO" id="GO:0032259">
    <property type="term" value="P:methylation"/>
    <property type="evidence" value="ECO:0007669"/>
    <property type="project" value="UniProtKB-KW"/>
</dbReference>
<dbReference type="SUPFAM" id="SSF53335">
    <property type="entry name" value="S-adenosyl-L-methionine-dependent methyltransferases"/>
    <property type="match status" value="1"/>
</dbReference>
<dbReference type="EMBL" id="JAJVCN010000003">
    <property type="protein sequence ID" value="MCE7008589.1"/>
    <property type="molecule type" value="Genomic_DNA"/>
</dbReference>
<sequence>MHEVTWATRRAYDANARSYADETVGYDKFPGLLAELERFESEIAPGQWVLDLGAGAGRDTAHLHGRGIRVVAADVSLEMLRTTRRRCEHACAVQSDMTALPFRDASFAGAWACASFVHVHSGQLGGALCELYRVLAGGATIAASMKSGDTEGWSAGRSMAGQRWFNLMAPERFATMLSDCGFRDVRTRSCGRPDWYVATAVKLGQA</sequence>
<reference evidence="4 5" key="1">
    <citation type="submission" date="2021-12" db="EMBL/GenBank/DDBJ databases">
        <title>Genome sequence of Kibdelosporangium philippinense ATCC 49844.</title>
        <authorList>
            <person name="Fedorov E.A."/>
            <person name="Omeragic M."/>
            <person name="Shalygina K.F."/>
            <person name="Maclea K.S."/>
        </authorList>
    </citation>
    <scope>NUCLEOTIDE SEQUENCE [LARGE SCALE GENOMIC DNA]</scope>
    <source>
        <strain evidence="4 5">ATCC 49844</strain>
    </source>
</reference>
<dbReference type="InterPro" id="IPR041698">
    <property type="entry name" value="Methyltransf_25"/>
</dbReference>
<feature type="domain" description="Methyltransferase" evidence="3">
    <location>
        <begin position="49"/>
        <end position="136"/>
    </location>
</feature>